<dbReference type="STRING" id="38300.SPRI_0040"/>
<feature type="region of interest" description="Disordered" evidence="1">
    <location>
        <begin position="1"/>
        <end position="88"/>
    </location>
</feature>
<dbReference type="KEGG" id="spri:SPRI_0040"/>
<feature type="region of interest" description="Disordered" evidence="1">
    <location>
        <begin position="209"/>
        <end position="287"/>
    </location>
</feature>
<feature type="compositionally biased region" description="Basic and acidic residues" evidence="1">
    <location>
        <begin position="16"/>
        <end position="25"/>
    </location>
</feature>
<dbReference type="EMBL" id="CP011340">
    <property type="protein sequence ID" value="ALC18346.1"/>
    <property type="molecule type" value="Genomic_DNA"/>
</dbReference>
<evidence type="ECO:0000256" key="1">
    <source>
        <dbReference type="SAM" id="MobiDB-lite"/>
    </source>
</evidence>
<evidence type="ECO:0000313" key="4">
    <source>
        <dbReference type="Proteomes" id="UP000060513"/>
    </source>
</evidence>
<gene>
    <name evidence="2" type="ORF">SPRI_0040</name>
    <name evidence="3" type="ORF">SPRI_7313</name>
</gene>
<dbReference type="KEGG" id="spri:SPRI_7313"/>
<feature type="region of interest" description="Disordered" evidence="1">
    <location>
        <begin position="106"/>
        <end position="139"/>
    </location>
</feature>
<organism evidence="2">
    <name type="scientific">Streptomyces pristinaespiralis</name>
    <dbReference type="NCBI Taxonomy" id="38300"/>
    <lineage>
        <taxon>Bacteria</taxon>
        <taxon>Bacillati</taxon>
        <taxon>Actinomycetota</taxon>
        <taxon>Actinomycetes</taxon>
        <taxon>Kitasatosporales</taxon>
        <taxon>Streptomycetaceae</taxon>
        <taxon>Streptomyces</taxon>
    </lineage>
</organism>
<evidence type="ECO:0000313" key="2">
    <source>
        <dbReference type="EMBL" id="ALC18346.1"/>
    </source>
</evidence>
<name>A0A0M4D4M9_STRPR</name>
<feature type="compositionally biased region" description="Polar residues" evidence="1">
    <location>
        <begin position="54"/>
        <end position="67"/>
    </location>
</feature>
<feature type="compositionally biased region" description="Basic and acidic residues" evidence="1">
    <location>
        <begin position="215"/>
        <end position="229"/>
    </location>
</feature>
<dbReference type="Proteomes" id="UP000060513">
    <property type="component" value="Chromosome"/>
</dbReference>
<proteinExistence type="predicted"/>
<dbReference type="AlphaFoldDB" id="A0A0M4D4M9"/>
<protein>
    <submittedName>
        <fullName evidence="2">Uncharacterized protein</fullName>
    </submittedName>
</protein>
<reference evidence="2 4" key="1">
    <citation type="submission" date="2015-08" db="EMBL/GenBank/DDBJ databases">
        <title>Genome sequence of the pristinamycin over-producing bacterium Streptomyces pristinaespiralis HCCB10218.</title>
        <authorList>
            <person name="Tian J."/>
            <person name="Yang J."/>
            <person name="Li L."/>
            <person name="Ruan L."/>
            <person name="Wei W."/>
            <person name="Zheng G."/>
            <person name="Wei Z."/>
            <person name="Yang S."/>
            <person name="Ge M."/>
            <person name="Jiang W."/>
            <person name="Lu Y."/>
        </authorList>
    </citation>
    <scope>NUCLEOTIDE SEQUENCE [LARGE SCALE GENOMIC DNA]</scope>
    <source>
        <strain evidence="2 4">HCCB 10218</strain>
    </source>
</reference>
<dbReference type="PATRIC" id="fig|38300.4.peg.43"/>
<accession>A0A0M4D4M9</accession>
<dbReference type="EMBL" id="CP011340">
    <property type="protein sequence ID" value="ALC25619.1"/>
    <property type="molecule type" value="Genomic_DNA"/>
</dbReference>
<evidence type="ECO:0000313" key="3">
    <source>
        <dbReference type="EMBL" id="ALC25619.1"/>
    </source>
</evidence>
<sequence>MTPYAGAPKLLGSSTDCRDSKDAQSRRAQGRLTLQMRNPGKAGTRQSRPPVPQLLSSQPDACQSSLANFPRWSAPPSTPDHPRVGRRRVADRRRVMSWSVYPRHRAQADGVGEKRSRPVVRSPRPQHGWPGRSRPADVRPEPIVLPSAAEEQEIFGTQTCQIHPHPRRAGPAPRTAQAVNNRLKHPTRTRSARILHTIPSLCTHISQPLAPPLEATRRRPPERSADRSRCCASQVKLSGRLRFPADVRSPSLSPGANAERGCSLSGGLPYGGGGVDTSGHTKEEQPQ</sequence>